<dbReference type="InterPro" id="IPR054688">
    <property type="entry name" value="CD1247_N"/>
</dbReference>
<evidence type="ECO:0000313" key="1">
    <source>
        <dbReference type="EMBL" id="MEY7999444.1"/>
    </source>
</evidence>
<comment type="caution">
    <text evidence="1">The sequence shown here is derived from an EMBL/GenBank/DDBJ whole genome shotgun (WGS) entry which is preliminary data.</text>
</comment>
<accession>A0ABV4BKX5</accession>
<keyword evidence="2" id="KW-1185">Reference proteome</keyword>
<dbReference type="NCBIfam" id="NF045650">
    <property type="entry name" value="CD1247_Nterm"/>
    <property type="match status" value="1"/>
</dbReference>
<reference evidence="1 2" key="1">
    <citation type="submission" date="2024-08" db="EMBL/GenBank/DDBJ databases">
        <title>Clostridium lapicellarii sp. nov., and Clostridium renhuaiense sp. nov., two species isolated from the mud in a fermentation cellar used for producing sauce-flavour Chinese liquors.</title>
        <authorList>
            <person name="Yang F."/>
            <person name="Wang H."/>
            <person name="Chen L.Q."/>
            <person name="Zhou N."/>
            <person name="Lu J.J."/>
            <person name="Pu X.X."/>
            <person name="Wan B."/>
            <person name="Wang L."/>
            <person name="Liu S.J."/>
        </authorList>
    </citation>
    <scope>NUCLEOTIDE SEQUENCE [LARGE SCALE GENOMIC DNA]</scope>
    <source>
        <strain evidence="1 2">MT-5</strain>
    </source>
</reference>
<dbReference type="RefSeq" id="WP_369703335.1">
    <property type="nucleotide sequence ID" value="NZ_JBGEWD010000003.1"/>
</dbReference>
<protein>
    <submittedName>
        <fullName evidence="1">CD1247 N-terminal domain-containing protein</fullName>
    </submittedName>
</protein>
<dbReference type="Proteomes" id="UP001564657">
    <property type="component" value="Unassembled WGS sequence"/>
</dbReference>
<sequence>MDSIKSKVSYISGLMDGLKIDKNTNEGRILLEVLDVLKNMAEEIENISEAQKHTEDYMDAIDENLAYLQDDLYDENYETYKDMEGNFEEVKCPNCDDTVYVDKDILSQRESLTCPNCHSNISLKDIHANCDKPSDS</sequence>
<gene>
    <name evidence="1" type="ORF">AB8U03_04390</name>
</gene>
<proteinExistence type="predicted"/>
<evidence type="ECO:0000313" key="2">
    <source>
        <dbReference type="Proteomes" id="UP001564657"/>
    </source>
</evidence>
<name>A0ABV4BKX5_9CLOT</name>
<dbReference type="EMBL" id="JBGEWD010000003">
    <property type="protein sequence ID" value="MEY7999444.1"/>
    <property type="molecule type" value="Genomic_DNA"/>
</dbReference>
<organism evidence="1 2">
    <name type="scientific">Clostridium moutaii</name>
    <dbReference type="NCBI Taxonomy" id="3240932"/>
    <lineage>
        <taxon>Bacteria</taxon>
        <taxon>Bacillati</taxon>
        <taxon>Bacillota</taxon>
        <taxon>Clostridia</taxon>
        <taxon>Eubacteriales</taxon>
        <taxon>Clostridiaceae</taxon>
        <taxon>Clostridium</taxon>
    </lineage>
</organism>